<feature type="compositionally biased region" description="Basic residues" evidence="5">
    <location>
        <begin position="105"/>
        <end position="114"/>
    </location>
</feature>
<evidence type="ECO:0000259" key="6">
    <source>
        <dbReference type="PROSITE" id="PS50158"/>
    </source>
</evidence>
<keyword evidence="1" id="KW-0479">Metal-binding</keyword>
<protein>
    <recommendedName>
        <fullName evidence="6">CCHC-type domain-containing protein</fullName>
    </recommendedName>
</protein>
<evidence type="ECO:0000256" key="2">
    <source>
        <dbReference type="ARBA" id="ARBA00022771"/>
    </source>
</evidence>
<dbReference type="Pfam" id="PF13917">
    <property type="entry name" value="zf-CCHC_3"/>
    <property type="match status" value="1"/>
</dbReference>
<feature type="compositionally biased region" description="Low complexity" evidence="5">
    <location>
        <begin position="68"/>
        <end position="89"/>
    </location>
</feature>
<dbReference type="AlphaFoldDB" id="A0AAD4D8C3"/>
<dbReference type="PANTHER" id="PTHR31437">
    <property type="entry name" value="SREK1IP1 FAMILY MEMBER"/>
    <property type="match status" value="1"/>
</dbReference>
<accession>A0AAD4D8C3</accession>
<evidence type="ECO:0000256" key="4">
    <source>
        <dbReference type="PROSITE-ProRule" id="PRU00047"/>
    </source>
</evidence>
<dbReference type="GO" id="GO:0008270">
    <property type="term" value="F:zinc ion binding"/>
    <property type="evidence" value="ECO:0007669"/>
    <property type="project" value="UniProtKB-KW"/>
</dbReference>
<evidence type="ECO:0000256" key="5">
    <source>
        <dbReference type="SAM" id="MobiDB-lite"/>
    </source>
</evidence>
<reference evidence="7" key="1">
    <citation type="journal article" date="2020" name="Fungal Divers.">
        <title>Resolving the Mortierellaceae phylogeny through synthesis of multi-gene phylogenetics and phylogenomics.</title>
        <authorList>
            <person name="Vandepol N."/>
            <person name="Liber J."/>
            <person name="Desiro A."/>
            <person name="Na H."/>
            <person name="Kennedy M."/>
            <person name="Barry K."/>
            <person name="Grigoriev I.V."/>
            <person name="Miller A.N."/>
            <person name="O'Donnell K."/>
            <person name="Stajich J.E."/>
            <person name="Bonito G."/>
        </authorList>
    </citation>
    <scope>NUCLEOTIDE SEQUENCE</scope>
    <source>
        <strain evidence="7">NRRL 28262</strain>
    </source>
</reference>
<evidence type="ECO:0000256" key="3">
    <source>
        <dbReference type="ARBA" id="ARBA00022833"/>
    </source>
</evidence>
<dbReference type="InterPro" id="IPR036875">
    <property type="entry name" value="Znf_CCHC_sf"/>
</dbReference>
<dbReference type="GO" id="GO:0003676">
    <property type="term" value="F:nucleic acid binding"/>
    <property type="evidence" value="ECO:0007669"/>
    <property type="project" value="InterPro"/>
</dbReference>
<organism evidence="7 8">
    <name type="scientific">Linnemannia exigua</name>
    <dbReference type="NCBI Taxonomy" id="604196"/>
    <lineage>
        <taxon>Eukaryota</taxon>
        <taxon>Fungi</taxon>
        <taxon>Fungi incertae sedis</taxon>
        <taxon>Mucoromycota</taxon>
        <taxon>Mortierellomycotina</taxon>
        <taxon>Mortierellomycetes</taxon>
        <taxon>Mortierellales</taxon>
        <taxon>Mortierellaceae</taxon>
        <taxon>Linnemannia</taxon>
    </lineage>
</organism>
<dbReference type="SUPFAM" id="SSF57756">
    <property type="entry name" value="Retrovirus zinc finger-like domains"/>
    <property type="match status" value="1"/>
</dbReference>
<dbReference type="PROSITE" id="PS50158">
    <property type="entry name" value="ZF_CCHC"/>
    <property type="match status" value="1"/>
</dbReference>
<dbReference type="PANTHER" id="PTHR31437:SF1">
    <property type="entry name" value="PROTEIN SREK1IP1"/>
    <property type="match status" value="1"/>
</dbReference>
<name>A0AAD4D8C3_9FUNG</name>
<evidence type="ECO:0000256" key="1">
    <source>
        <dbReference type="ARBA" id="ARBA00022723"/>
    </source>
</evidence>
<feature type="region of interest" description="Disordered" evidence="5">
    <location>
        <begin position="68"/>
        <end position="151"/>
    </location>
</feature>
<evidence type="ECO:0000313" key="7">
    <source>
        <dbReference type="EMBL" id="KAG0269787.1"/>
    </source>
</evidence>
<dbReference type="InterPro" id="IPR001878">
    <property type="entry name" value="Znf_CCHC"/>
</dbReference>
<dbReference type="EMBL" id="JAAAIL010001397">
    <property type="protein sequence ID" value="KAG0269787.1"/>
    <property type="molecule type" value="Genomic_DNA"/>
</dbReference>
<evidence type="ECO:0000313" key="8">
    <source>
        <dbReference type="Proteomes" id="UP001194580"/>
    </source>
</evidence>
<gene>
    <name evidence="7" type="ORF">BGZ95_001915</name>
</gene>
<dbReference type="Proteomes" id="UP001194580">
    <property type="component" value="Unassembled WGS sequence"/>
</dbReference>
<sequence length="151" mass="15945">MSEFMRGLQAFERLVKSDEGVRTGSCGKCGGSGHLTYECRNMIKLDAPAAKPKVSSRFGFLRKQLPATASPTAGSASSSSPTAAAVTGGSDKKADSRSNKDTKSSSRHKKKRRSSVSSGSGSDSRSDSELSDSASSSGSDSEEERRRQERT</sequence>
<keyword evidence="8" id="KW-1185">Reference proteome</keyword>
<feature type="domain" description="CCHC-type" evidence="6">
    <location>
        <begin position="26"/>
        <end position="41"/>
    </location>
</feature>
<comment type="caution">
    <text evidence="7">The sequence shown here is derived from an EMBL/GenBank/DDBJ whole genome shotgun (WGS) entry which is preliminary data.</text>
</comment>
<keyword evidence="3" id="KW-0862">Zinc</keyword>
<feature type="compositionally biased region" description="Basic and acidic residues" evidence="5">
    <location>
        <begin position="90"/>
        <end position="104"/>
    </location>
</feature>
<keyword evidence="2 4" id="KW-0863">Zinc-finger</keyword>
<proteinExistence type="predicted"/>